<dbReference type="Proteomes" id="UP001374803">
    <property type="component" value="Chromosome"/>
</dbReference>
<dbReference type="PIRSF" id="PIRSF006603">
    <property type="entry name" value="DinF"/>
    <property type="match status" value="1"/>
</dbReference>
<dbReference type="CDD" id="cd13139">
    <property type="entry name" value="MATE_like_14"/>
    <property type="match status" value="1"/>
</dbReference>
<keyword evidence="3" id="KW-0050">Antiport</keyword>
<name>A0ABZ2L925_9BACT</name>
<keyword evidence="6 10" id="KW-1133">Transmembrane helix</keyword>
<feature type="transmembrane region" description="Helical" evidence="10">
    <location>
        <begin position="354"/>
        <end position="375"/>
    </location>
</feature>
<feature type="transmembrane region" description="Helical" evidence="10">
    <location>
        <begin position="387"/>
        <end position="407"/>
    </location>
</feature>
<keyword evidence="4" id="KW-1003">Cell membrane</keyword>
<feature type="transmembrane region" description="Helical" evidence="10">
    <location>
        <begin position="166"/>
        <end position="187"/>
    </location>
</feature>
<feature type="transmembrane region" description="Helical" evidence="10">
    <location>
        <begin position="124"/>
        <end position="146"/>
    </location>
</feature>
<dbReference type="PANTHER" id="PTHR43298:SF2">
    <property type="entry name" value="FMN_FAD EXPORTER YEEO-RELATED"/>
    <property type="match status" value="1"/>
</dbReference>
<evidence type="ECO:0000256" key="10">
    <source>
        <dbReference type="SAM" id="Phobius"/>
    </source>
</evidence>
<accession>A0ABZ2L925</accession>
<dbReference type="Pfam" id="PF01554">
    <property type="entry name" value="MatE"/>
    <property type="match status" value="2"/>
</dbReference>
<sequence>MVDSSQPAGHPVNEAPSRGFASAWRLVRDALRGAPIDHTTAPIGRSVVMLAIPMVMEMIMESIFAVADVFWVSHLGANATAIVGLTESMMVIMYSVAMGVSIGAMALVARRIGEKKPVEAGRAAVQAIALGVGMSALIGIVCATNASSLLRMMGATPEVVATGSRFTQVMLGGNMTVFLLFLINAIFRGAGDAAFAMRVLWLGNILNIVLGPCFIFGVGPFPALGVTGAAVATTIGRGTAVLYQLYLLTRGRSRITISRETLGLDFGVMGSVLRMSVSGTVQILVSTTSYVGLVRIISDFGSVPLAGYTIGLRIIMFALLPSFGVSNAAATLVGQNLGAGHPDRAEKCVWRAGAYNAVILGGLGFLFIVFAPALVSLFTPDDAVHSYGVSCLRIVSAGFLFYGYGMVLSQSFNGAGDTWTPTILNFLSFWVLQLPIAWWLSQHTSLGARGVFVALAFSYSTLAVLSAAIFRRGRWKMKKV</sequence>
<evidence type="ECO:0000256" key="6">
    <source>
        <dbReference type="ARBA" id="ARBA00022989"/>
    </source>
</evidence>
<dbReference type="InterPro" id="IPR050222">
    <property type="entry name" value="MATE_MdtK"/>
</dbReference>
<evidence type="ECO:0000256" key="2">
    <source>
        <dbReference type="ARBA" id="ARBA00022448"/>
    </source>
</evidence>
<dbReference type="InterPro" id="IPR002528">
    <property type="entry name" value="MATE_fam"/>
</dbReference>
<keyword evidence="12" id="KW-1185">Reference proteome</keyword>
<protein>
    <recommendedName>
        <fullName evidence="9">Multidrug-efflux transporter</fullName>
    </recommendedName>
</protein>
<evidence type="ECO:0000256" key="3">
    <source>
        <dbReference type="ARBA" id="ARBA00022449"/>
    </source>
</evidence>
<feature type="transmembrane region" description="Helical" evidence="10">
    <location>
        <begin position="199"/>
        <end position="218"/>
    </location>
</feature>
<evidence type="ECO:0000256" key="1">
    <source>
        <dbReference type="ARBA" id="ARBA00004651"/>
    </source>
</evidence>
<proteinExistence type="predicted"/>
<dbReference type="InterPro" id="IPR048279">
    <property type="entry name" value="MdtK-like"/>
</dbReference>
<feature type="transmembrane region" description="Helical" evidence="10">
    <location>
        <begin position="224"/>
        <end position="246"/>
    </location>
</feature>
<reference evidence="11" key="1">
    <citation type="submission" date="2021-12" db="EMBL/GenBank/DDBJ databases">
        <title>Discovery of the Pendulisporaceae a myxobacterial family with distinct sporulation behavior and unique specialized metabolism.</title>
        <authorList>
            <person name="Garcia R."/>
            <person name="Popoff A."/>
            <person name="Bader C.D."/>
            <person name="Loehr J."/>
            <person name="Walesch S."/>
            <person name="Walt C."/>
            <person name="Boldt J."/>
            <person name="Bunk B."/>
            <person name="Haeckl F.J.F.P.J."/>
            <person name="Gunesch A.P."/>
            <person name="Birkelbach J."/>
            <person name="Nuebel U."/>
            <person name="Pietschmann T."/>
            <person name="Bach T."/>
            <person name="Mueller R."/>
        </authorList>
    </citation>
    <scope>NUCLEOTIDE SEQUENCE</scope>
    <source>
        <strain evidence="11">MSr11367</strain>
    </source>
</reference>
<evidence type="ECO:0000256" key="5">
    <source>
        <dbReference type="ARBA" id="ARBA00022692"/>
    </source>
</evidence>
<evidence type="ECO:0000313" key="11">
    <source>
        <dbReference type="EMBL" id="WXB07429.1"/>
    </source>
</evidence>
<feature type="transmembrane region" description="Helical" evidence="10">
    <location>
        <begin position="446"/>
        <end position="470"/>
    </location>
</feature>
<dbReference type="EMBL" id="CP089983">
    <property type="protein sequence ID" value="WXB07429.1"/>
    <property type="molecule type" value="Genomic_DNA"/>
</dbReference>
<keyword evidence="8 10" id="KW-0472">Membrane</keyword>
<dbReference type="PANTHER" id="PTHR43298">
    <property type="entry name" value="MULTIDRUG RESISTANCE PROTEIN NORM-RELATED"/>
    <property type="match status" value="1"/>
</dbReference>
<evidence type="ECO:0000256" key="9">
    <source>
        <dbReference type="ARBA" id="ARBA00031636"/>
    </source>
</evidence>
<feature type="transmembrane region" description="Helical" evidence="10">
    <location>
        <begin position="91"/>
        <end position="112"/>
    </location>
</feature>
<dbReference type="RefSeq" id="WP_394837091.1">
    <property type="nucleotide sequence ID" value="NZ_CP089929.1"/>
</dbReference>
<evidence type="ECO:0000256" key="4">
    <source>
        <dbReference type="ARBA" id="ARBA00022475"/>
    </source>
</evidence>
<feature type="transmembrane region" description="Helical" evidence="10">
    <location>
        <begin position="419"/>
        <end position="440"/>
    </location>
</feature>
<keyword evidence="7" id="KW-0406">Ion transport</keyword>
<feature type="transmembrane region" description="Helical" evidence="10">
    <location>
        <begin position="305"/>
        <end position="333"/>
    </location>
</feature>
<evidence type="ECO:0000256" key="8">
    <source>
        <dbReference type="ARBA" id="ARBA00023136"/>
    </source>
</evidence>
<dbReference type="NCBIfam" id="TIGR00797">
    <property type="entry name" value="matE"/>
    <property type="match status" value="1"/>
</dbReference>
<keyword evidence="2" id="KW-0813">Transport</keyword>
<evidence type="ECO:0000256" key="7">
    <source>
        <dbReference type="ARBA" id="ARBA00023065"/>
    </source>
</evidence>
<comment type="subcellular location">
    <subcellularLocation>
        <location evidence="1">Cell membrane</location>
        <topology evidence="1">Multi-pass membrane protein</topology>
    </subcellularLocation>
</comment>
<keyword evidence="5 10" id="KW-0812">Transmembrane</keyword>
<gene>
    <name evidence="11" type="ORF">LVJ94_09300</name>
</gene>
<evidence type="ECO:0000313" key="12">
    <source>
        <dbReference type="Proteomes" id="UP001374803"/>
    </source>
</evidence>
<organism evidence="11 12">
    <name type="scientific">Pendulispora rubella</name>
    <dbReference type="NCBI Taxonomy" id="2741070"/>
    <lineage>
        <taxon>Bacteria</taxon>
        <taxon>Pseudomonadati</taxon>
        <taxon>Myxococcota</taxon>
        <taxon>Myxococcia</taxon>
        <taxon>Myxococcales</taxon>
        <taxon>Sorangiineae</taxon>
        <taxon>Pendulisporaceae</taxon>
        <taxon>Pendulispora</taxon>
    </lineage>
</organism>